<feature type="chain" id="PRO_5009182976" description="Secreted protein" evidence="1">
    <location>
        <begin position="30"/>
        <end position="142"/>
    </location>
</feature>
<name>A0A1E5P4H4_9ACTN</name>
<proteinExistence type="predicted"/>
<evidence type="ECO:0000313" key="2">
    <source>
        <dbReference type="EMBL" id="OEJ24422.1"/>
    </source>
</evidence>
<evidence type="ECO:0000313" key="3">
    <source>
        <dbReference type="Proteomes" id="UP000095759"/>
    </source>
</evidence>
<comment type="caution">
    <text evidence="2">The sequence shown here is derived from an EMBL/GenBank/DDBJ whole genome shotgun (WGS) entry which is preliminary data.</text>
</comment>
<dbReference type="EMBL" id="MEHJ01000001">
    <property type="protein sequence ID" value="OEJ24422.1"/>
    <property type="molecule type" value="Genomic_DNA"/>
</dbReference>
<protein>
    <recommendedName>
        <fullName evidence="4">Secreted protein</fullName>
    </recommendedName>
</protein>
<organism evidence="2 3">
    <name type="scientific">Streptomyces agglomeratus</name>
    <dbReference type="NCBI Taxonomy" id="285458"/>
    <lineage>
        <taxon>Bacteria</taxon>
        <taxon>Bacillati</taxon>
        <taxon>Actinomycetota</taxon>
        <taxon>Actinomycetes</taxon>
        <taxon>Kitasatosporales</taxon>
        <taxon>Streptomycetaceae</taxon>
        <taxon>Streptomyces</taxon>
    </lineage>
</organism>
<evidence type="ECO:0008006" key="4">
    <source>
        <dbReference type="Google" id="ProtNLM"/>
    </source>
</evidence>
<accession>A0A1E5P4H4</accession>
<sequence>MRFKRAIATGATAAAVGVGMLATAGPAHASASKCNGGSVFTACVSVKGSGLTVREVTAFGDCSRYPGCTPNPRAVVATKFRLEIKEPGRPLYKKTSPVRNYKSKQVGIKITPNRNYRDNTKVCVTSWRNTGKVGTACVTVRR</sequence>
<feature type="signal peptide" evidence="1">
    <location>
        <begin position="1"/>
        <end position="29"/>
    </location>
</feature>
<dbReference type="Proteomes" id="UP000095759">
    <property type="component" value="Unassembled WGS sequence"/>
</dbReference>
<dbReference type="RefSeq" id="WP_069933231.1">
    <property type="nucleotide sequence ID" value="NZ_MEHJ01000001.1"/>
</dbReference>
<keyword evidence="3" id="KW-1185">Reference proteome</keyword>
<reference evidence="2 3" key="1">
    <citation type="submission" date="2016-08" db="EMBL/GenBank/DDBJ databases">
        <title>Complete genome sequence of Streptomyces agglomeratus strain 6-3-2, a novel anti-MRSA actinomycete isolated from Wuli of Tebit, China.</title>
        <authorList>
            <person name="Chen X."/>
        </authorList>
    </citation>
    <scope>NUCLEOTIDE SEQUENCE [LARGE SCALE GENOMIC DNA]</scope>
    <source>
        <strain evidence="2 3">6-3-2</strain>
    </source>
</reference>
<keyword evidence="1" id="KW-0732">Signal</keyword>
<evidence type="ECO:0000256" key="1">
    <source>
        <dbReference type="SAM" id="SignalP"/>
    </source>
</evidence>
<gene>
    <name evidence="2" type="ORF">AS594_07875</name>
</gene>
<dbReference type="AlphaFoldDB" id="A0A1E5P4H4"/>